<dbReference type="PANTHER" id="PTHR43328">
    <property type="entry name" value="ACETYLTRANSFERASE-RELATED"/>
    <property type="match status" value="1"/>
</dbReference>
<organism evidence="2 3">
    <name type="scientific">Sinisalibacter aestuarii</name>
    <dbReference type="NCBI Taxonomy" id="2949426"/>
    <lineage>
        <taxon>Bacteria</taxon>
        <taxon>Pseudomonadati</taxon>
        <taxon>Pseudomonadota</taxon>
        <taxon>Alphaproteobacteria</taxon>
        <taxon>Rhodobacterales</taxon>
        <taxon>Roseobacteraceae</taxon>
        <taxon>Sinisalibacter</taxon>
    </lineage>
</organism>
<accession>A0ABQ5LTH7</accession>
<sequence>MMQDTITDQARIEAARFVLRAPRRGDIGLLTLFAGDARVAEGTRSIPHPLPPGAVEGYVARALAPERVEEVWIMDGAAGAGASGGDATWRAEDLRGHEVLGAISLTRMDRGQAQLGYWVAPAFWNTGIASEAVRALVEANPLGNSQIFAEVFQDNPASARVLVNAGFEYIGDAEAHSVARGANVPTWTYIRKMG</sequence>
<evidence type="ECO:0000313" key="3">
    <source>
        <dbReference type="Proteomes" id="UP001144205"/>
    </source>
</evidence>
<proteinExistence type="predicted"/>
<name>A0ABQ5LTH7_9RHOB</name>
<dbReference type="RefSeq" id="WP_281841904.1">
    <property type="nucleotide sequence ID" value="NZ_BROH01000004.1"/>
</dbReference>
<dbReference type="Gene3D" id="3.40.630.30">
    <property type="match status" value="1"/>
</dbReference>
<feature type="domain" description="N-acetyltransferase" evidence="1">
    <location>
        <begin position="58"/>
        <end position="194"/>
    </location>
</feature>
<dbReference type="Proteomes" id="UP001144205">
    <property type="component" value="Unassembled WGS sequence"/>
</dbReference>
<dbReference type="InterPro" id="IPR016181">
    <property type="entry name" value="Acyl_CoA_acyltransferase"/>
</dbReference>
<dbReference type="SUPFAM" id="SSF55729">
    <property type="entry name" value="Acyl-CoA N-acyltransferases (Nat)"/>
    <property type="match status" value="1"/>
</dbReference>
<protein>
    <submittedName>
        <fullName evidence="2">N-acetyltransferase</fullName>
    </submittedName>
</protein>
<comment type="caution">
    <text evidence="2">The sequence shown here is derived from an EMBL/GenBank/DDBJ whole genome shotgun (WGS) entry which is preliminary data.</text>
</comment>
<reference evidence="2" key="1">
    <citation type="journal article" date="2023" name="Int. J. Syst. Evol. Microbiol.">
        <title>Sinisalibacter aestuarii sp. nov., isolated from estuarine sediment of the Arakawa River.</title>
        <authorList>
            <person name="Arafat S.T."/>
            <person name="Hirano S."/>
            <person name="Sato A."/>
            <person name="Takeuchi K."/>
            <person name="Yasuda T."/>
            <person name="Terahara T."/>
            <person name="Hamada M."/>
            <person name="Kobayashi T."/>
        </authorList>
    </citation>
    <scope>NUCLEOTIDE SEQUENCE</scope>
    <source>
        <strain evidence="2">B-399</strain>
    </source>
</reference>
<gene>
    <name evidence="2" type="ORF">STA1M1_17870</name>
</gene>
<keyword evidence="3" id="KW-1185">Reference proteome</keyword>
<dbReference type="PROSITE" id="PS51186">
    <property type="entry name" value="GNAT"/>
    <property type="match status" value="1"/>
</dbReference>
<dbReference type="Pfam" id="PF13302">
    <property type="entry name" value="Acetyltransf_3"/>
    <property type="match status" value="1"/>
</dbReference>
<dbReference type="InterPro" id="IPR000182">
    <property type="entry name" value="GNAT_dom"/>
</dbReference>
<evidence type="ECO:0000313" key="2">
    <source>
        <dbReference type="EMBL" id="GKY87918.1"/>
    </source>
</evidence>
<dbReference type="PANTHER" id="PTHR43328:SF1">
    <property type="entry name" value="N-ACETYLTRANSFERASE DOMAIN-CONTAINING PROTEIN"/>
    <property type="match status" value="1"/>
</dbReference>
<evidence type="ECO:0000259" key="1">
    <source>
        <dbReference type="PROSITE" id="PS51186"/>
    </source>
</evidence>
<dbReference type="EMBL" id="BROH01000004">
    <property type="protein sequence ID" value="GKY87918.1"/>
    <property type="molecule type" value="Genomic_DNA"/>
</dbReference>